<evidence type="ECO:0000313" key="1">
    <source>
        <dbReference type="EMBL" id="SPN79384.1"/>
    </source>
</evidence>
<accession>A0A2R8FEG5</accession>
<protein>
    <submittedName>
        <fullName evidence="1">Uncharacterized protein</fullName>
    </submittedName>
</protein>
<sequence length="336" mass="39575">MQVQVLISILKEMEIKDILRISLVHAGLFDESMWRMLCRETLQTNWDDYYFLFPHNPRIRFAQIAQRKCLLPVSSPLRQMYFAVLNKRKDILERCCKEHPNIARDVLLLGLSRPCIYFNCDMHNFLYQCLDEEPTERAKIIADRSVNFNLDLLETIESNPDRNLLERLMLTIYHETDKRYACLYDAAQMFALHENQDDKVVINKDNIEFWLDVYSISQKRDIIERLIKHIEKDDIRLSKGDILRKLYTSNNLAMARKFEKKFNKLLTHNEAVANLAVYYLNTGDDRGLYESLISLEQRGMIRSGPVNGRLVFDLDLPEVNAILERCGVKGPRHRCL</sequence>
<organism evidence="1">
    <name type="scientific">Cedratvirus Zaza IHUMI</name>
    <dbReference type="NCBI Taxonomy" id="2126979"/>
    <lineage>
        <taxon>Viruses</taxon>
        <taxon>Pithoviruses</taxon>
    </lineage>
</organism>
<proteinExistence type="predicted"/>
<gene>
    <name evidence="1" type="ORF">ZAZAV_297</name>
</gene>
<reference evidence="1" key="1">
    <citation type="submission" date="2018-03" db="EMBL/GenBank/DDBJ databases">
        <authorList>
            <consortium name="Urmite Genomes"/>
        </authorList>
    </citation>
    <scope>NUCLEOTIDE SEQUENCE [LARGE SCALE GENOMIC DNA]</scope>
    <source>
        <strain evidence="1">IHUMI-S29</strain>
    </source>
</reference>
<dbReference type="Proteomes" id="UP000270547">
    <property type="component" value="Segment"/>
</dbReference>
<name>A0A2R8FEG5_9VIRU</name>
<dbReference type="EMBL" id="LT994652">
    <property type="protein sequence ID" value="SPN79384.1"/>
    <property type="molecule type" value="Genomic_DNA"/>
</dbReference>